<dbReference type="PANTHER" id="PTHR30537:SF5">
    <property type="entry name" value="HTH-TYPE TRANSCRIPTIONAL ACTIVATOR TTDR-RELATED"/>
    <property type="match status" value="1"/>
</dbReference>
<dbReference type="InterPro" id="IPR058163">
    <property type="entry name" value="LysR-type_TF_proteobact-type"/>
</dbReference>
<comment type="similarity">
    <text evidence="1">Belongs to the LysR transcriptional regulatory family.</text>
</comment>
<feature type="domain" description="LysR substrate-binding" evidence="2">
    <location>
        <begin position="3"/>
        <end position="86"/>
    </location>
</feature>
<dbReference type="Gene3D" id="3.40.190.10">
    <property type="entry name" value="Periplasmic binding protein-like II"/>
    <property type="match status" value="2"/>
</dbReference>
<accession>A0A6J4VC44</accession>
<dbReference type="PANTHER" id="PTHR30537">
    <property type="entry name" value="HTH-TYPE TRANSCRIPTIONAL REGULATOR"/>
    <property type="match status" value="1"/>
</dbReference>
<evidence type="ECO:0000313" key="3">
    <source>
        <dbReference type="EMBL" id="CAA9574740.1"/>
    </source>
</evidence>
<proteinExistence type="inferred from homology"/>
<dbReference type="Pfam" id="PF03466">
    <property type="entry name" value="LysR_substrate"/>
    <property type="match status" value="1"/>
</dbReference>
<dbReference type="InterPro" id="IPR005119">
    <property type="entry name" value="LysR_subst-bd"/>
</dbReference>
<reference evidence="3" key="1">
    <citation type="submission" date="2020-02" db="EMBL/GenBank/DDBJ databases">
        <authorList>
            <person name="Meier V. D."/>
        </authorList>
    </citation>
    <scope>NUCLEOTIDE SEQUENCE</scope>
    <source>
        <strain evidence="3">AVDCRST_MAG86</strain>
    </source>
</reference>
<evidence type="ECO:0000256" key="1">
    <source>
        <dbReference type="ARBA" id="ARBA00009437"/>
    </source>
</evidence>
<sequence>MSVQGRLRTSNAVALKQCALSGMGVIMQAHWVVGRELRDGTLIDLFPDHEVTGAAFESPAMWLILPTRAYLPLKVRVFVDFLRQKFGGTPPWDADSSG</sequence>
<evidence type="ECO:0000259" key="2">
    <source>
        <dbReference type="Pfam" id="PF03466"/>
    </source>
</evidence>
<name>A0A6J4VC44_9DEIN</name>
<protein>
    <submittedName>
        <fullName evidence="3">Transcriptional regulator, LysR family</fullName>
    </submittedName>
</protein>
<dbReference type="AlphaFoldDB" id="A0A6J4VC44"/>
<organism evidence="3">
    <name type="scientific">uncultured Truepera sp</name>
    <dbReference type="NCBI Taxonomy" id="543023"/>
    <lineage>
        <taxon>Bacteria</taxon>
        <taxon>Thermotogati</taxon>
        <taxon>Deinococcota</taxon>
        <taxon>Deinococci</taxon>
        <taxon>Trueperales</taxon>
        <taxon>Trueperaceae</taxon>
        <taxon>Truepera</taxon>
        <taxon>environmental samples</taxon>
    </lineage>
</organism>
<dbReference type="EMBL" id="CADCWP010000166">
    <property type="protein sequence ID" value="CAA9574740.1"/>
    <property type="molecule type" value="Genomic_DNA"/>
</dbReference>
<dbReference type="SUPFAM" id="SSF53850">
    <property type="entry name" value="Periplasmic binding protein-like II"/>
    <property type="match status" value="1"/>
</dbReference>
<gene>
    <name evidence="3" type="ORF">AVDCRST_MAG86-2061</name>
</gene>